<keyword evidence="6" id="KW-0969">Cilium</keyword>
<protein>
    <recommendedName>
        <fullName evidence="4">Flagella basal body P-ring formation protein FlgA</fullName>
    </recommendedName>
</protein>
<feature type="signal peptide" evidence="4">
    <location>
        <begin position="1"/>
        <end position="19"/>
    </location>
</feature>
<dbReference type="Gene3D" id="2.30.30.760">
    <property type="match status" value="1"/>
</dbReference>
<comment type="function">
    <text evidence="4">Involved in the assembly process of the P-ring formation. It may associate with FlgF on the rod constituting a structure essential for the P-ring assembly or may act as a modulator protein for the P-ring assembly.</text>
</comment>
<dbReference type="NCBIfam" id="TIGR03170">
    <property type="entry name" value="flgA_cterm"/>
    <property type="match status" value="1"/>
</dbReference>
<comment type="caution">
    <text evidence="6">The sequence shown here is derived from an EMBL/GenBank/DDBJ whole genome shotgun (WGS) entry which is preliminary data.</text>
</comment>
<gene>
    <name evidence="6" type="ORF">EDC62_1044</name>
</gene>
<keyword evidence="3 4" id="KW-0574">Periplasm</keyword>
<comment type="subcellular location">
    <subcellularLocation>
        <location evidence="1 4">Periplasm</location>
    </subcellularLocation>
</comment>
<dbReference type="EMBL" id="RKQL01000002">
    <property type="protein sequence ID" value="RPE70562.1"/>
    <property type="molecule type" value="Genomic_DNA"/>
</dbReference>
<dbReference type="RefSeq" id="WP_170159017.1">
    <property type="nucleotide sequence ID" value="NZ_RKQL01000002.1"/>
</dbReference>
<dbReference type="Gene3D" id="3.90.1210.10">
    <property type="entry name" value="Antifreeze-like/N-acetylneuraminic acid synthase C-terminal domain"/>
    <property type="match status" value="1"/>
</dbReference>
<proteinExistence type="inferred from homology"/>
<reference evidence="6 7" key="1">
    <citation type="submission" date="2018-11" db="EMBL/GenBank/DDBJ databases">
        <title>Genomic Encyclopedia of Type Strains, Phase IV (KMG-IV): sequencing the most valuable type-strain genomes for metagenomic binning, comparative biology and taxonomic classification.</title>
        <authorList>
            <person name="Goeker M."/>
        </authorList>
    </citation>
    <scope>NUCLEOTIDE SEQUENCE [LARGE SCALE GENOMIC DNA]</scope>
    <source>
        <strain evidence="6 7">DSM 101684</strain>
    </source>
</reference>
<feature type="chain" id="PRO_5017845619" description="Flagella basal body P-ring formation protein FlgA" evidence="4">
    <location>
        <begin position="20"/>
        <end position="231"/>
    </location>
</feature>
<evidence type="ECO:0000313" key="6">
    <source>
        <dbReference type="EMBL" id="RPE70562.1"/>
    </source>
</evidence>
<dbReference type="GO" id="GO:0042597">
    <property type="term" value="C:periplasmic space"/>
    <property type="evidence" value="ECO:0007669"/>
    <property type="project" value="UniProtKB-SubCell"/>
</dbReference>
<evidence type="ECO:0000259" key="5">
    <source>
        <dbReference type="SMART" id="SM00858"/>
    </source>
</evidence>
<dbReference type="Pfam" id="PF13144">
    <property type="entry name" value="ChapFlgA"/>
    <property type="match status" value="1"/>
</dbReference>
<evidence type="ECO:0000256" key="3">
    <source>
        <dbReference type="ARBA" id="ARBA00022764"/>
    </source>
</evidence>
<evidence type="ECO:0000256" key="2">
    <source>
        <dbReference type="ARBA" id="ARBA00022729"/>
    </source>
</evidence>
<dbReference type="Proteomes" id="UP000272193">
    <property type="component" value="Unassembled WGS sequence"/>
</dbReference>
<dbReference type="AlphaFoldDB" id="A0A3N4UJ19"/>
<organism evidence="6 7">
    <name type="scientific">Tibeticola sediminis</name>
    <dbReference type="NCBI Taxonomy" id="1917811"/>
    <lineage>
        <taxon>Bacteria</taxon>
        <taxon>Pseudomonadati</taxon>
        <taxon>Pseudomonadota</taxon>
        <taxon>Betaproteobacteria</taxon>
        <taxon>Burkholderiales</taxon>
        <taxon>Comamonadaceae</taxon>
        <taxon>Tibeticola</taxon>
    </lineage>
</organism>
<dbReference type="InterPro" id="IPR041231">
    <property type="entry name" value="FlgA_N"/>
</dbReference>
<sequence length="231" mass="23637">MVGLFLGLAFLCAAAPAAAGAWQSLDVVRQAVQTHTRAALGQGGEVEVILDGPPPDLHLPACDEPLRTRDLGLAPASGPRTVEVACPGRPSWIIYVPVRVRTRVAALVAARALGAGQVLRAEDLRAVPAEQTALPPSALSKPEEAVGRVLRYAVSAGQPLTAPMLTGAQMVRSGQAVAIVAEGAGVRLVATGVAMENGREGQSILARNSQSGRVVSGVVGAQGEILVSVSR</sequence>
<evidence type="ECO:0000313" key="7">
    <source>
        <dbReference type="Proteomes" id="UP000272193"/>
    </source>
</evidence>
<keyword evidence="6" id="KW-0966">Cell projection</keyword>
<dbReference type="InterPro" id="IPR039246">
    <property type="entry name" value="Flagellar_FlgA"/>
</dbReference>
<dbReference type="InterPro" id="IPR013974">
    <property type="entry name" value="SAF"/>
</dbReference>
<keyword evidence="6" id="KW-0282">Flagellum</keyword>
<evidence type="ECO:0000256" key="1">
    <source>
        <dbReference type="ARBA" id="ARBA00004418"/>
    </source>
</evidence>
<name>A0A3N4UJ19_9BURK</name>
<dbReference type="SMART" id="SM00858">
    <property type="entry name" value="SAF"/>
    <property type="match status" value="1"/>
</dbReference>
<evidence type="ECO:0000256" key="4">
    <source>
        <dbReference type="RuleBase" id="RU362063"/>
    </source>
</evidence>
<dbReference type="GO" id="GO:0044780">
    <property type="term" value="P:bacterial-type flagellum assembly"/>
    <property type="evidence" value="ECO:0007669"/>
    <property type="project" value="InterPro"/>
</dbReference>
<keyword evidence="4" id="KW-1005">Bacterial flagellum biogenesis</keyword>
<feature type="domain" description="SAF" evidence="5">
    <location>
        <begin position="104"/>
        <end position="166"/>
    </location>
</feature>
<comment type="similarity">
    <text evidence="4">Belongs to the FlgA family.</text>
</comment>
<keyword evidence="2 4" id="KW-0732">Signal</keyword>
<dbReference type="PANTHER" id="PTHR36307">
    <property type="entry name" value="FLAGELLA BASAL BODY P-RING FORMATION PROTEIN FLGA"/>
    <property type="match status" value="1"/>
</dbReference>
<dbReference type="Pfam" id="PF17656">
    <property type="entry name" value="ChapFlgA_N"/>
    <property type="match status" value="1"/>
</dbReference>
<dbReference type="CDD" id="cd11614">
    <property type="entry name" value="SAF_CpaB_FlgA_like"/>
    <property type="match status" value="1"/>
</dbReference>
<dbReference type="PANTHER" id="PTHR36307:SF1">
    <property type="entry name" value="FLAGELLA BASAL BODY P-RING FORMATION PROTEIN FLGA"/>
    <property type="match status" value="1"/>
</dbReference>
<accession>A0A3N4UJ19</accession>
<keyword evidence="7" id="KW-1185">Reference proteome</keyword>
<dbReference type="InterPro" id="IPR017585">
    <property type="entry name" value="SAF_FlgA"/>
</dbReference>